<feature type="domain" description="Carbohydrate kinase FGGY C-terminal" evidence="5">
    <location>
        <begin position="259"/>
        <end position="441"/>
    </location>
</feature>
<evidence type="ECO:0000313" key="6">
    <source>
        <dbReference type="EMBL" id="APX21670.1"/>
    </source>
</evidence>
<dbReference type="InterPro" id="IPR043129">
    <property type="entry name" value="ATPase_NBD"/>
</dbReference>
<dbReference type="RefSeq" id="WP_076622260.1">
    <property type="nucleotide sequence ID" value="NZ_BMEW01000002.1"/>
</dbReference>
<dbReference type="GO" id="GO:0008744">
    <property type="term" value="F:L-xylulokinase activity"/>
    <property type="evidence" value="ECO:0007669"/>
    <property type="project" value="UniProtKB-EC"/>
</dbReference>
<proteinExistence type="inferred from homology"/>
<organism evidence="6 7">
    <name type="scientific">Salipiger profundus</name>
    <dbReference type="NCBI Taxonomy" id="1229727"/>
    <lineage>
        <taxon>Bacteria</taxon>
        <taxon>Pseudomonadati</taxon>
        <taxon>Pseudomonadota</taxon>
        <taxon>Alphaproteobacteria</taxon>
        <taxon>Rhodobacterales</taxon>
        <taxon>Roseobacteraceae</taxon>
        <taxon>Salipiger</taxon>
    </lineage>
</organism>
<dbReference type="InterPro" id="IPR018485">
    <property type="entry name" value="FGGY_C"/>
</dbReference>
<keyword evidence="2 6" id="KW-0808">Transferase</keyword>
<dbReference type="CDD" id="cd07802">
    <property type="entry name" value="ASKHA_NBD_FGGY_EcLyxK-like"/>
    <property type="match status" value="1"/>
</dbReference>
<dbReference type="STRING" id="1229727.Ga0080559_TMP874"/>
<keyword evidence="3 6" id="KW-0418">Kinase</keyword>
<reference evidence="6 7" key="1">
    <citation type="submission" date="2016-03" db="EMBL/GenBank/DDBJ databases">
        <title>Deep-sea bacteria in the southern Pacific.</title>
        <authorList>
            <person name="Tang K."/>
        </authorList>
    </citation>
    <scope>NUCLEOTIDE SEQUENCE [LARGE SCALE GENOMIC DNA]</scope>
    <source>
        <strain evidence="6 7">JLT2016</strain>
    </source>
</reference>
<dbReference type="EC" id="2.7.1.53" evidence="6"/>
<keyword evidence="7" id="KW-1185">Reference proteome</keyword>
<dbReference type="SUPFAM" id="SSF53067">
    <property type="entry name" value="Actin-like ATPase domain"/>
    <property type="match status" value="2"/>
</dbReference>
<evidence type="ECO:0000256" key="2">
    <source>
        <dbReference type="ARBA" id="ARBA00022679"/>
    </source>
</evidence>
<name>A0A1U7D0Q9_9RHOB</name>
<dbReference type="PIRSF" id="PIRSF000538">
    <property type="entry name" value="GlpK"/>
    <property type="match status" value="1"/>
</dbReference>
<comment type="similarity">
    <text evidence="1">Belongs to the FGGY kinase family.</text>
</comment>
<dbReference type="InterPro" id="IPR000577">
    <property type="entry name" value="Carb_kinase_FGGY"/>
</dbReference>
<evidence type="ECO:0000259" key="4">
    <source>
        <dbReference type="Pfam" id="PF00370"/>
    </source>
</evidence>
<dbReference type="Pfam" id="PF02782">
    <property type="entry name" value="FGGY_C"/>
    <property type="match status" value="1"/>
</dbReference>
<dbReference type="EMBL" id="CP014796">
    <property type="protein sequence ID" value="APX21670.1"/>
    <property type="molecule type" value="Genomic_DNA"/>
</dbReference>
<evidence type="ECO:0000313" key="7">
    <source>
        <dbReference type="Proteomes" id="UP000186559"/>
    </source>
</evidence>
<dbReference type="InterPro" id="IPR018484">
    <property type="entry name" value="FGGY_N"/>
</dbReference>
<evidence type="ECO:0000256" key="3">
    <source>
        <dbReference type="ARBA" id="ARBA00022777"/>
    </source>
</evidence>
<dbReference type="Gene3D" id="3.30.420.40">
    <property type="match status" value="2"/>
</dbReference>
<dbReference type="AlphaFoldDB" id="A0A1U7D0Q9"/>
<dbReference type="PANTHER" id="PTHR43095:SF3">
    <property type="entry name" value="L-XYLULOSE_3-KETO-L-GULONATE KINASE"/>
    <property type="match status" value="1"/>
</dbReference>
<dbReference type="PANTHER" id="PTHR43095">
    <property type="entry name" value="SUGAR KINASE"/>
    <property type="match status" value="1"/>
</dbReference>
<evidence type="ECO:0000256" key="1">
    <source>
        <dbReference type="ARBA" id="ARBA00009156"/>
    </source>
</evidence>
<evidence type="ECO:0000259" key="5">
    <source>
        <dbReference type="Pfam" id="PF02782"/>
    </source>
</evidence>
<accession>A0A1U7D0Q9</accession>
<dbReference type="Pfam" id="PF00370">
    <property type="entry name" value="FGGY_N"/>
    <property type="match status" value="1"/>
</dbReference>
<dbReference type="InterPro" id="IPR050406">
    <property type="entry name" value="FGGY_Carb_Kinase"/>
</dbReference>
<feature type="domain" description="Carbohydrate kinase FGGY N-terminal" evidence="4">
    <location>
        <begin position="6"/>
        <end position="249"/>
    </location>
</feature>
<dbReference type="OrthoDB" id="9805576at2"/>
<protein>
    <submittedName>
        <fullName evidence="6">L-xylulokinase</fullName>
        <ecNumber evidence="6">2.7.1.53</ecNumber>
    </submittedName>
</protein>
<dbReference type="Proteomes" id="UP000186559">
    <property type="component" value="Chromosome"/>
</dbReference>
<sequence>MSGDLIIAIDAGGTAVKVVAFDLQGNAFASETADVETVHHADGRVERDVAGFWQGTVSALRRIVADCAGHRIAGIGCTGFGNGIFLVDENGHGTRPGIVSVDHRAQPLVDELETEGTAPAIAGITGNRIWGGQTLMQVAQLARTEPEVMARTRWALACKDLIRLRLTGEALTDPTEASGGGMMDIARGGYATEAFERIGLAPHGHRLPRIVASDSIAGRVSAAAAAETGLPEGTPVAGSMMDVAACSLGAGAVDAPVLTMIAGTWSINSLESGPPTGEGVPILNMHYRGAGKRLIAEGSPCSAANLGWFLDTAMGKRVTVDEANALVAASPAATRRCQFLPYVFGPEPRRGGFVDMGATDDLGSMLRAIYEGVAFQSRRHAEHAVALTGRPFPPTIRLAGGAAKSPVWGQVFADICQRPVEAVRAPEVGALGAAICAAVACGAYADLGEASRAMTGVARCHTPDPALAGFYDDRFRSFCRLDEGVAALLEEAARHGREEKTETA</sequence>
<dbReference type="KEGG" id="tpro:Ga0080559_TMP874"/>
<gene>
    <name evidence="6" type="ORF">Ga0080559_TMP874</name>
</gene>